<evidence type="ECO:0000259" key="6">
    <source>
        <dbReference type="Pfam" id="PF00644"/>
    </source>
</evidence>
<dbReference type="EMBL" id="ML978975">
    <property type="protein sequence ID" value="KAF1926835.1"/>
    <property type="molecule type" value="Genomic_DNA"/>
</dbReference>
<keyword evidence="1" id="KW-0328">Glycosyltransferase</keyword>
<dbReference type="Proteomes" id="UP000800082">
    <property type="component" value="Unassembled WGS sequence"/>
</dbReference>
<dbReference type="GO" id="GO:0016779">
    <property type="term" value="F:nucleotidyltransferase activity"/>
    <property type="evidence" value="ECO:0007669"/>
    <property type="project" value="UniProtKB-KW"/>
</dbReference>
<evidence type="ECO:0000313" key="7">
    <source>
        <dbReference type="EMBL" id="KAF1926835.1"/>
    </source>
</evidence>
<keyword evidence="8" id="KW-1185">Reference proteome</keyword>
<dbReference type="PANTHER" id="PTHR21328">
    <property type="entry name" value="POLY ADP-RIBOSE POLYMERASE FAMILY, MEMBER PARP"/>
    <property type="match status" value="1"/>
</dbReference>
<gene>
    <name evidence="7" type="ORF">M421DRAFT_422441</name>
</gene>
<sequence>MATTTMQINDLRTRRKVPLRHSLLFNKAKHSKDWHQSIDSVAGVLHPSDSKFPYHLLRQATDAYIKKKGKITQADADIRLAILIDGHETRDFAVAATAHAITATSLRAILHVDLNVAHGSYWGLETWLQCLIAANYGNPAAVTDLEATWARNLLPFAQHGPGAAGKLLVGISRVLRECATPSMNMVPEFLNLISRALTDYAAHLEGLRLKNDWIASYGASCWMTGLGGSTPASTPPGSLFPEHILDARFPVWRVWANWRPDLRLVRVLGSIEGNSTAVLSDLLALEGPDIIRGTKHTLREGLVEQYSSDRGFVKLGTLLIEVPGRTKDGLREILESAISTLGSIWTAAASKDRPQLFRLFTELTIARPMTQEALNLVQAALFISGSAQVGFDSDFTDAVLCIYTAKYDLGGDHVQELQTLIHLFDQDCASGIRRILSTPALFQGINKCIYECQAAIRMLIEQGQPWTELALEFHTFCSVLKTSKYIPIVGEKVIEQMCVLLPSKEQLSMAFDIYSAARAQRSVPYQSSATDRMTDKGSLLGRPEERVSAPSFPAGEDRPMERSLEEVVEQFFLHRLLSQQVASYTSQRTFDAILSVWEDDSASKLTRDRRLLAILVARITADDEDLRIRCLNGIASTEEQLSPGLPLHALWAILQATDKSSKERIVKLIRLLAGCSSGQDFKAQLLCWRDLTYHLLTRKSRHGVFEEADLAEHALSTMEAAEWIAFLEDAHSVFASGPALPSDENDVPSILQSELQRCRAEIAPYTDTLTRLETALGHQSEPVRCMLSRDGVRISTVVGILQTLWSGEGKPIETFLQKVVGLLSSKATNGCDILDCIVALSGASLDTVDACMRIWDAKHGFLLIPGLPQGLIASTQDRSKSPIPTHSTTGDIATINISRKNTPIDPAAHKFNVPTAVVYVMVAGWLQDDDASKGTKDAIHSIAGLLGILPMYSDVSKALLIKAATFWQKIEDDIIQEEACLAALRKALKAKDPKGTALLLEQIGVPDTTELDEEMMKLPAGVMDSVERIGDSEVAMTFSLAALTQLQRAAMGIPEGAHALMLQLSLEYNNESLPSFCLHYNTDPHSETLAHTRYVCSAESENPTKQICTSAQTALTWQLSRVIFSEIRRGTTGIADIFQHINTWLPKLAQLCVSCSARNAQPIQLRRSTPCTSNPYACAQLWYNLPLHVRVPEIRADIFAVDMALTSVYAAAVANMPELLPNCPIRGTEIIKFILNALPSMRVMRDAVNLSAVLATYHPQAEKLISWAVVQHRGFLATATGLLKIPNLPPGTHQFVLANASPKLEHAFAHRIKHSDGDTTVLFHGTRIDRLPAILAQGLRVCSGTALQRTGAAHGKGIYLSDDPETSFYYSAAGLSWKNSGLSNMRMVLGCEVVGTASRILGNIHVVADPASVMVRYVFLFANGNVRVPIRGHVQPAMASAMKAVRSGAV</sequence>
<keyword evidence="4" id="KW-0520">NAD</keyword>
<feature type="domain" description="PARP catalytic" evidence="6">
    <location>
        <begin position="1309"/>
        <end position="1397"/>
    </location>
</feature>
<keyword evidence="2" id="KW-0808">Transferase</keyword>
<dbReference type="GO" id="GO:0003950">
    <property type="term" value="F:NAD+ poly-ADP-ribosyltransferase activity"/>
    <property type="evidence" value="ECO:0007669"/>
    <property type="project" value="InterPro"/>
</dbReference>
<dbReference type="InterPro" id="IPR012317">
    <property type="entry name" value="Poly(ADP-ribose)pol_cat_dom"/>
</dbReference>
<evidence type="ECO:0000313" key="8">
    <source>
        <dbReference type="Proteomes" id="UP000800082"/>
    </source>
</evidence>
<feature type="region of interest" description="Disordered" evidence="5">
    <location>
        <begin position="525"/>
        <end position="559"/>
    </location>
</feature>
<organism evidence="7 8">
    <name type="scientific">Didymella exigua CBS 183.55</name>
    <dbReference type="NCBI Taxonomy" id="1150837"/>
    <lineage>
        <taxon>Eukaryota</taxon>
        <taxon>Fungi</taxon>
        <taxon>Dikarya</taxon>
        <taxon>Ascomycota</taxon>
        <taxon>Pezizomycotina</taxon>
        <taxon>Dothideomycetes</taxon>
        <taxon>Pleosporomycetidae</taxon>
        <taxon>Pleosporales</taxon>
        <taxon>Pleosporineae</taxon>
        <taxon>Didymellaceae</taxon>
        <taxon>Didymella</taxon>
    </lineage>
</organism>
<dbReference type="OrthoDB" id="109543at2759"/>
<evidence type="ECO:0000256" key="1">
    <source>
        <dbReference type="ARBA" id="ARBA00022676"/>
    </source>
</evidence>
<evidence type="ECO:0000256" key="4">
    <source>
        <dbReference type="ARBA" id="ARBA00023027"/>
    </source>
</evidence>
<protein>
    <recommendedName>
        <fullName evidence="6">PARP catalytic domain-containing protein</fullName>
    </recommendedName>
</protein>
<dbReference type="Gene3D" id="3.90.228.10">
    <property type="match status" value="1"/>
</dbReference>
<keyword evidence="3" id="KW-0548">Nucleotidyltransferase</keyword>
<reference evidence="7" key="1">
    <citation type="journal article" date="2020" name="Stud. Mycol.">
        <title>101 Dothideomycetes genomes: a test case for predicting lifestyles and emergence of pathogens.</title>
        <authorList>
            <person name="Haridas S."/>
            <person name="Albert R."/>
            <person name="Binder M."/>
            <person name="Bloem J."/>
            <person name="Labutti K."/>
            <person name="Salamov A."/>
            <person name="Andreopoulos B."/>
            <person name="Baker S."/>
            <person name="Barry K."/>
            <person name="Bills G."/>
            <person name="Bluhm B."/>
            <person name="Cannon C."/>
            <person name="Castanera R."/>
            <person name="Culley D."/>
            <person name="Daum C."/>
            <person name="Ezra D."/>
            <person name="Gonzalez J."/>
            <person name="Henrissat B."/>
            <person name="Kuo A."/>
            <person name="Liang C."/>
            <person name="Lipzen A."/>
            <person name="Lutzoni F."/>
            <person name="Magnuson J."/>
            <person name="Mondo S."/>
            <person name="Nolan M."/>
            <person name="Ohm R."/>
            <person name="Pangilinan J."/>
            <person name="Park H.-J."/>
            <person name="Ramirez L."/>
            <person name="Alfaro M."/>
            <person name="Sun H."/>
            <person name="Tritt A."/>
            <person name="Yoshinaga Y."/>
            <person name="Zwiers L.-H."/>
            <person name="Turgeon B."/>
            <person name="Goodwin S."/>
            <person name="Spatafora J."/>
            <person name="Crous P."/>
            <person name="Grigoriev I."/>
        </authorList>
    </citation>
    <scope>NUCLEOTIDE SEQUENCE</scope>
    <source>
        <strain evidence="7">CBS 183.55</strain>
    </source>
</reference>
<dbReference type="SUPFAM" id="SSF56399">
    <property type="entry name" value="ADP-ribosylation"/>
    <property type="match status" value="1"/>
</dbReference>
<dbReference type="InterPro" id="IPR051838">
    <property type="entry name" value="ARTD_PARP"/>
</dbReference>
<dbReference type="RefSeq" id="XP_033447087.1">
    <property type="nucleotide sequence ID" value="XM_033593162.1"/>
</dbReference>
<name>A0A6A5REY7_9PLEO</name>
<evidence type="ECO:0000256" key="5">
    <source>
        <dbReference type="SAM" id="MobiDB-lite"/>
    </source>
</evidence>
<evidence type="ECO:0000256" key="3">
    <source>
        <dbReference type="ARBA" id="ARBA00022695"/>
    </source>
</evidence>
<evidence type="ECO:0000256" key="2">
    <source>
        <dbReference type="ARBA" id="ARBA00022679"/>
    </source>
</evidence>
<dbReference type="Pfam" id="PF00644">
    <property type="entry name" value="PARP"/>
    <property type="match status" value="1"/>
</dbReference>
<proteinExistence type="predicted"/>
<accession>A0A6A5REY7</accession>
<dbReference type="GeneID" id="54350830"/>